<dbReference type="GeneID" id="36587742"/>
<feature type="non-terminal residue" evidence="1">
    <location>
        <position position="1"/>
    </location>
</feature>
<evidence type="ECO:0000313" key="1">
    <source>
        <dbReference type="EMBL" id="PMD63108.1"/>
    </source>
</evidence>
<dbReference type="AlphaFoldDB" id="A0A2J6TJD7"/>
<keyword evidence="2" id="KW-1185">Reference proteome</keyword>
<proteinExistence type="predicted"/>
<protein>
    <submittedName>
        <fullName evidence="1">Uncharacterized protein</fullName>
    </submittedName>
</protein>
<evidence type="ECO:0000313" key="2">
    <source>
        <dbReference type="Proteomes" id="UP000235371"/>
    </source>
</evidence>
<accession>A0A2J6TJD7</accession>
<dbReference type="InParanoid" id="A0A2J6TJD7"/>
<gene>
    <name evidence="1" type="ORF">K444DRAFT_609989</name>
</gene>
<dbReference type="EMBL" id="KZ613782">
    <property type="protein sequence ID" value="PMD63108.1"/>
    <property type="molecule type" value="Genomic_DNA"/>
</dbReference>
<name>A0A2J6TJD7_9HELO</name>
<organism evidence="1 2">
    <name type="scientific">Hyaloscypha bicolor E</name>
    <dbReference type="NCBI Taxonomy" id="1095630"/>
    <lineage>
        <taxon>Eukaryota</taxon>
        <taxon>Fungi</taxon>
        <taxon>Dikarya</taxon>
        <taxon>Ascomycota</taxon>
        <taxon>Pezizomycotina</taxon>
        <taxon>Leotiomycetes</taxon>
        <taxon>Helotiales</taxon>
        <taxon>Hyaloscyphaceae</taxon>
        <taxon>Hyaloscypha</taxon>
        <taxon>Hyaloscypha bicolor</taxon>
    </lineage>
</organism>
<sequence>MMNPEPASSKGEVIAEGGVGTCMISGCGVDIRCEVGTGSGVGAGLGVCDSGAVRRVLGGFGGVAFGV</sequence>
<dbReference type="RefSeq" id="XP_024740012.1">
    <property type="nucleotide sequence ID" value="XM_024879665.1"/>
</dbReference>
<dbReference type="Proteomes" id="UP000235371">
    <property type="component" value="Unassembled WGS sequence"/>
</dbReference>
<reference evidence="1 2" key="1">
    <citation type="submission" date="2016-04" db="EMBL/GenBank/DDBJ databases">
        <title>A degradative enzymes factory behind the ericoid mycorrhizal symbiosis.</title>
        <authorList>
            <consortium name="DOE Joint Genome Institute"/>
            <person name="Martino E."/>
            <person name="Morin E."/>
            <person name="Grelet G."/>
            <person name="Kuo A."/>
            <person name="Kohler A."/>
            <person name="Daghino S."/>
            <person name="Barry K."/>
            <person name="Choi C."/>
            <person name="Cichocki N."/>
            <person name="Clum A."/>
            <person name="Copeland A."/>
            <person name="Hainaut M."/>
            <person name="Haridas S."/>
            <person name="Labutti K."/>
            <person name="Lindquist E."/>
            <person name="Lipzen A."/>
            <person name="Khouja H.-R."/>
            <person name="Murat C."/>
            <person name="Ohm R."/>
            <person name="Olson A."/>
            <person name="Spatafora J."/>
            <person name="Veneault-Fourrey C."/>
            <person name="Henrissat B."/>
            <person name="Grigoriev I."/>
            <person name="Martin F."/>
            <person name="Perotto S."/>
        </authorList>
    </citation>
    <scope>NUCLEOTIDE SEQUENCE [LARGE SCALE GENOMIC DNA]</scope>
    <source>
        <strain evidence="1 2">E</strain>
    </source>
</reference>